<proteinExistence type="predicted"/>
<keyword evidence="3" id="KW-1185">Reference proteome</keyword>
<dbReference type="GO" id="GO:0003677">
    <property type="term" value="F:DNA binding"/>
    <property type="evidence" value="ECO:0007669"/>
    <property type="project" value="InterPro"/>
</dbReference>
<dbReference type="Pfam" id="PF06461">
    <property type="entry name" value="CHDII_SANT-like"/>
    <property type="match status" value="1"/>
</dbReference>
<evidence type="ECO:0000259" key="1">
    <source>
        <dbReference type="SMART" id="SM01146"/>
    </source>
</evidence>
<evidence type="ECO:0000313" key="2">
    <source>
        <dbReference type="EMBL" id="VEL40432.1"/>
    </source>
</evidence>
<dbReference type="OrthoDB" id="6279387at2759"/>
<organism evidence="2 3">
    <name type="scientific">Protopolystoma xenopodis</name>
    <dbReference type="NCBI Taxonomy" id="117903"/>
    <lineage>
        <taxon>Eukaryota</taxon>
        <taxon>Metazoa</taxon>
        <taxon>Spiralia</taxon>
        <taxon>Lophotrochozoa</taxon>
        <taxon>Platyhelminthes</taxon>
        <taxon>Monogenea</taxon>
        <taxon>Polyopisthocotylea</taxon>
        <taxon>Polystomatidea</taxon>
        <taxon>Polystomatidae</taxon>
        <taxon>Protopolystoma</taxon>
    </lineage>
</organism>
<dbReference type="InterPro" id="IPR009462">
    <property type="entry name" value="CHD_II_SANT-like"/>
</dbReference>
<reference evidence="2" key="1">
    <citation type="submission" date="2018-11" db="EMBL/GenBank/DDBJ databases">
        <authorList>
            <consortium name="Pathogen Informatics"/>
        </authorList>
    </citation>
    <scope>NUCLEOTIDE SEQUENCE</scope>
</reference>
<name>A0A3S5BCG1_9PLAT</name>
<dbReference type="SMART" id="SM01146">
    <property type="entry name" value="DUF1086"/>
    <property type="match status" value="1"/>
</dbReference>
<comment type="caution">
    <text evidence="2">The sequence shown here is derived from an EMBL/GenBank/DDBJ whole genome shotgun (WGS) entry which is preliminary data.</text>
</comment>
<dbReference type="Proteomes" id="UP000784294">
    <property type="component" value="Unassembled WGS sequence"/>
</dbReference>
<feature type="domain" description="CHD subfamily II SANT-like" evidence="1">
    <location>
        <begin position="28"/>
        <end position="187"/>
    </location>
</feature>
<accession>A0A3S5BCG1</accession>
<protein>
    <recommendedName>
        <fullName evidence="1">CHD subfamily II SANT-like domain-containing protein</fullName>
    </recommendedName>
</protein>
<gene>
    <name evidence="2" type="ORF">PXEA_LOCUS33872</name>
</gene>
<sequence length="210" mass="23388">MRAATTTKFTSQMPSDIQVDFSRQQTKSSGVSPLTKTELESGSISIRSFNRMQTSNSTLRAWLELAAVLPECLTLDESGFLIIYDLRLHLIYLNFGLPPPGIIPPQDWLPAELLSLPCEQLFAYTCLFMRHLYEPEALDDTVALWSDGLPKEFVNGASVLSRVAMMAMIRKKVSEFEDFNGLVSYVAECRPPQLNGGLFSASSPLPEFLS</sequence>
<dbReference type="AlphaFoldDB" id="A0A3S5BCG1"/>
<dbReference type="EMBL" id="CAAALY010264873">
    <property type="protein sequence ID" value="VEL40432.1"/>
    <property type="molecule type" value="Genomic_DNA"/>
</dbReference>
<evidence type="ECO:0000313" key="3">
    <source>
        <dbReference type="Proteomes" id="UP000784294"/>
    </source>
</evidence>
<dbReference type="GO" id="GO:0006338">
    <property type="term" value="P:chromatin remodeling"/>
    <property type="evidence" value="ECO:0007669"/>
    <property type="project" value="InterPro"/>
</dbReference>